<keyword evidence="9 13" id="KW-0472">Membrane</keyword>
<dbReference type="PANTHER" id="PTHR12428">
    <property type="entry name" value="OXA1"/>
    <property type="match status" value="1"/>
</dbReference>
<evidence type="ECO:0000256" key="10">
    <source>
        <dbReference type="ARBA" id="ARBA00023186"/>
    </source>
</evidence>
<comment type="subcellular location">
    <subcellularLocation>
        <location evidence="1">Cell inner membrane</location>
        <topology evidence="1">Multi-pass membrane protein</topology>
    </subcellularLocation>
    <subcellularLocation>
        <location evidence="13">Cell membrane</location>
        <topology evidence="13">Multi-pass membrane protein</topology>
    </subcellularLocation>
</comment>
<dbReference type="EMBL" id="JBHLWK010000023">
    <property type="protein sequence ID" value="MFC0206098.1"/>
    <property type="molecule type" value="Genomic_DNA"/>
</dbReference>
<dbReference type="PANTHER" id="PTHR12428:SF65">
    <property type="entry name" value="CYTOCHROME C OXIDASE ASSEMBLY PROTEIN COX18, MITOCHONDRIAL"/>
    <property type="match status" value="1"/>
</dbReference>
<comment type="subunit">
    <text evidence="13">Interacts with the Sec translocase complex via SecD. Specifically interacts with transmembrane segments of nascent integral membrane proteins during membrane integration.</text>
</comment>
<evidence type="ECO:0000256" key="1">
    <source>
        <dbReference type="ARBA" id="ARBA00004429"/>
    </source>
</evidence>
<dbReference type="InterPro" id="IPR038221">
    <property type="entry name" value="YidC_periplasmic_sf"/>
</dbReference>
<dbReference type="NCBIfam" id="TIGR03592">
    <property type="entry name" value="yidC_oxa1_cterm"/>
    <property type="match status" value="1"/>
</dbReference>
<keyword evidence="6 13" id="KW-0812">Transmembrane</keyword>
<evidence type="ECO:0000256" key="11">
    <source>
        <dbReference type="ARBA" id="ARBA00033245"/>
    </source>
</evidence>
<evidence type="ECO:0000256" key="8">
    <source>
        <dbReference type="ARBA" id="ARBA00022989"/>
    </source>
</evidence>
<dbReference type="PRINTS" id="PR01900">
    <property type="entry name" value="YIDCPROTEIN"/>
</dbReference>
<evidence type="ECO:0000313" key="18">
    <source>
        <dbReference type="Proteomes" id="UP001589798"/>
    </source>
</evidence>
<dbReference type="CDD" id="cd20070">
    <property type="entry name" value="5TM_YidC_Alb3"/>
    <property type="match status" value="1"/>
</dbReference>
<dbReference type="RefSeq" id="WP_379488724.1">
    <property type="nucleotide sequence ID" value="NZ_JBHLWK010000023.1"/>
</dbReference>
<evidence type="ECO:0000259" key="16">
    <source>
        <dbReference type="Pfam" id="PF14849"/>
    </source>
</evidence>
<evidence type="ECO:0000256" key="14">
    <source>
        <dbReference type="SAM" id="MobiDB-lite"/>
    </source>
</evidence>
<evidence type="ECO:0000259" key="15">
    <source>
        <dbReference type="Pfam" id="PF02096"/>
    </source>
</evidence>
<comment type="similarity">
    <text evidence="2 13">Belongs to the OXA1/ALB3/YidC family. Type 1 subfamily.</text>
</comment>
<evidence type="ECO:0000256" key="7">
    <source>
        <dbReference type="ARBA" id="ARBA00022927"/>
    </source>
</evidence>
<keyword evidence="10 13" id="KW-0143">Chaperone</keyword>
<feature type="region of interest" description="Disordered" evidence="14">
    <location>
        <begin position="582"/>
        <end position="603"/>
    </location>
</feature>
<evidence type="ECO:0000256" key="5">
    <source>
        <dbReference type="ARBA" id="ARBA00022475"/>
    </source>
</evidence>
<keyword evidence="4 13" id="KW-0813">Transport</keyword>
<dbReference type="InterPro" id="IPR028055">
    <property type="entry name" value="YidC/Oxa/ALB_C"/>
</dbReference>
<feature type="transmembrane region" description="Helical" evidence="13">
    <location>
        <begin position="503"/>
        <end position="524"/>
    </location>
</feature>
<name>A0ABV6D0D9_9SPHN</name>
<dbReference type="PRINTS" id="PR00701">
    <property type="entry name" value="60KDINNERMP"/>
</dbReference>
<organism evidence="17 18">
    <name type="scientific">Novosphingobium soli</name>
    <dbReference type="NCBI Taxonomy" id="574956"/>
    <lineage>
        <taxon>Bacteria</taxon>
        <taxon>Pseudomonadati</taxon>
        <taxon>Pseudomonadota</taxon>
        <taxon>Alphaproteobacteria</taxon>
        <taxon>Sphingomonadales</taxon>
        <taxon>Sphingomonadaceae</taxon>
        <taxon>Novosphingobium</taxon>
    </lineage>
</organism>
<dbReference type="Gene3D" id="2.70.98.90">
    <property type="match status" value="1"/>
</dbReference>
<dbReference type="CDD" id="cd19961">
    <property type="entry name" value="EcYidC-like_peri"/>
    <property type="match status" value="1"/>
</dbReference>
<dbReference type="NCBIfam" id="NF002353">
    <property type="entry name" value="PRK01318.1-4"/>
    <property type="match status" value="1"/>
</dbReference>
<dbReference type="HAMAP" id="MF_01810">
    <property type="entry name" value="YidC_type1"/>
    <property type="match status" value="1"/>
</dbReference>
<feature type="transmembrane region" description="Helical" evidence="13">
    <location>
        <begin position="536"/>
        <end position="560"/>
    </location>
</feature>
<sequence>MENQRNIILAVLLTALVLFGWEAGVGYFYPQAKTPTQTVAAGGAEKATSPTKPTREGGLRDAAEVALEQQDLKSALAAGGRVPVAAPGLSGSINLTGAIVDDLVLNRHRETVEKDSGPVRIFSPAGTPAQQFAQVGWVGEGVAAPTPQTVWTAPGNARLTPSTPVTLTWSNPTGQRFAITYAIDKDYMITAVQTVENAGGGAVTVKPFALVNRTAKTASLDTWNVHSGPIGAFDQSVDFEVSYTCGGGIFTIFSSCVDLAQRKAVTSPGKADWIGFTDVYWMSALIPVGAKAEGTFRALGNDVFRADVLYDPQVVQPRQRLSVTTKLFAGAKEHTVLDAYEAQGIANFGLAIDWGWFRWFEKPIFWLLTALFDLVKNFGVAIILLTLIVRGMMFPIAQRQFASMAAMRAIQPKMKAIQERYKDDKQKQQQEIMALYKQEKVNPLAGCLPMFLQIPVFFALYKTLILAIEMRHQPFVLWIKDLSAPDPLHILNLFGLLPFEPPAFLAIGLLALLLGVTMFLQFKLNPAQMDPAQQQVFMIMPWFMMFVMAPFASGLLVYWITSNILTIAQQKFLYSRHPQLKAQGDKEAQDKARARERGKGAKA</sequence>
<dbReference type="Pfam" id="PF02096">
    <property type="entry name" value="60KD_IMP"/>
    <property type="match status" value="1"/>
</dbReference>
<dbReference type="Pfam" id="PF14849">
    <property type="entry name" value="YidC_periplas"/>
    <property type="match status" value="1"/>
</dbReference>
<evidence type="ECO:0000256" key="2">
    <source>
        <dbReference type="ARBA" id="ARBA00010527"/>
    </source>
</evidence>
<evidence type="ECO:0000256" key="13">
    <source>
        <dbReference type="HAMAP-Rule" id="MF_01810"/>
    </source>
</evidence>
<keyword evidence="5 13" id="KW-1003">Cell membrane</keyword>
<dbReference type="InterPro" id="IPR019998">
    <property type="entry name" value="Membr_insert_YidC"/>
</dbReference>
<keyword evidence="18" id="KW-1185">Reference proteome</keyword>
<evidence type="ECO:0000256" key="6">
    <source>
        <dbReference type="ARBA" id="ARBA00022692"/>
    </source>
</evidence>
<evidence type="ECO:0000313" key="17">
    <source>
        <dbReference type="EMBL" id="MFC0206098.1"/>
    </source>
</evidence>
<keyword evidence="8 13" id="KW-1133">Transmembrane helix</keyword>
<dbReference type="NCBIfam" id="TIGR03593">
    <property type="entry name" value="yidC_nterm"/>
    <property type="match status" value="1"/>
</dbReference>
<feature type="domain" description="Membrane insertase YidC/Oxa/ALB C-terminal" evidence="15">
    <location>
        <begin position="378"/>
        <end position="574"/>
    </location>
</feature>
<accession>A0ABV6D0D9</accession>
<keyword evidence="7 13" id="KW-0653">Protein transport</keyword>
<comment type="caution">
    <text evidence="13">Lacks conserved residue(s) required for the propagation of feature annotation.</text>
</comment>
<evidence type="ECO:0000256" key="12">
    <source>
        <dbReference type="ARBA" id="ARBA00033342"/>
    </source>
</evidence>
<evidence type="ECO:0000256" key="9">
    <source>
        <dbReference type="ARBA" id="ARBA00023136"/>
    </source>
</evidence>
<gene>
    <name evidence="13 17" type="primary">yidC</name>
    <name evidence="17" type="ORF">ACFFJC_17680</name>
</gene>
<evidence type="ECO:0000256" key="3">
    <source>
        <dbReference type="ARBA" id="ARBA00015325"/>
    </source>
</evidence>
<comment type="function">
    <text evidence="13">Required for the insertion and/or proper folding and/or complex formation of integral membrane proteins into the membrane. Involved in integration of membrane proteins that insert both dependently and independently of the Sec translocase complex, as well as at least some lipoproteins. Aids folding of multispanning membrane proteins.</text>
</comment>
<dbReference type="InterPro" id="IPR047196">
    <property type="entry name" value="YidC_ALB_C"/>
</dbReference>
<evidence type="ECO:0000256" key="4">
    <source>
        <dbReference type="ARBA" id="ARBA00022448"/>
    </source>
</evidence>
<reference evidence="17 18" key="1">
    <citation type="submission" date="2024-09" db="EMBL/GenBank/DDBJ databases">
        <authorList>
            <person name="Sun Q."/>
            <person name="Mori K."/>
        </authorList>
    </citation>
    <scope>NUCLEOTIDE SEQUENCE [LARGE SCALE GENOMIC DNA]</scope>
    <source>
        <strain evidence="17 18">CCM 7706</strain>
    </source>
</reference>
<dbReference type="Proteomes" id="UP001589798">
    <property type="component" value="Unassembled WGS sequence"/>
</dbReference>
<feature type="domain" description="Membrane insertase YidC N-terminal" evidence="16">
    <location>
        <begin position="81"/>
        <end position="367"/>
    </location>
</feature>
<dbReference type="InterPro" id="IPR028053">
    <property type="entry name" value="Membr_insert_YidC_N"/>
</dbReference>
<feature type="transmembrane region" description="Helical" evidence="13">
    <location>
        <begin position="364"/>
        <end position="389"/>
    </location>
</feature>
<comment type="caution">
    <text evidence="17">The sequence shown here is derived from an EMBL/GenBank/DDBJ whole genome shotgun (WGS) entry which is preliminary data.</text>
</comment>
<protein>
    <recommendedName>
        <fullName evidence="3 13">Membrane protein insertase YidC</fullName>
    </recommendedName>
    <alternativeName>
        <fullName evidence="12 13">Foldase YidC</fullName>
    </alternativeName>
    <alternativeName>
        <fullName evidence="11 13">Membrane integrase YidC</fullName>
    </alternativeName>
    <alternativeName>
        <fullName evidence="13">Membrane protein YidC</fullName>
    </alternativeName>
</protein>
<feature type="compositionally biased region" description="Basic and acidic residues" evidence="14">
    <location>
        <begin position="583"/>
        <end position="603"/>
    </location>
</feature>
<proteinExistence type="inferred from homology"/>
<dbReference type="InterPro" id="IPR001708">
    <property type="entry name" value="YidC/ALB3/OXA1/COX18"/>
</dbReference>